<dbReference type="PANTHER" id="PTHR32309:SF16">
    <property type="entry name" value="ECA POLYSACCHARIDE CHAIN LENGTH MODULATION PROTEIN"/>
    <property type="match status" value="1"/>
</dbReference>
<accession>A0ABM6EMS8</accession>
<evidence type="ECO:0000256" key="4">
    <source>
        <dbReference type="ARBA" id="ARBA00022989"/>
    </source>
</evidence>
<evidence type="ECO:0000256" key="1">
    <source>
        <dbReference type="ARBA" id="ARBA00004651"/>
    </source>
</evidence>
<evidence type="ECO:0000256" key="2">
    <source>
        <dbReference type="ARBA" id="ARBA00022475"/>
    </source>
</evidence>
<proteinExistence type="inferred from homology"/>
<protein>
    <recommendedName>
        <fullName evidence="6">ECA polysaccharide chain length modulation protein</fullName>
    </recommendedName>
</protein>
<dbReference type="InterPro" id="IPR050445">
    <property type="entry name" value="Bact_polysacc_biosynth/exp"/>
</dbReference>
<comment type="subcellular location">
    <subcellularLocation>
        <location evidence="6">Cell inner membrane</location>
        <topology evidence="6">Multi-pass membrane protein</topology>
    </subcellularLocation>
    <subcellularLocation>
        <location evidence="1">Cell membrane</location>
        <topology evidence="1">Multi-pass membrane protein</topology>
    </subcellularLocation>
</comment>
<keyword evidence="9" id="KW-1185">Reference proteome</keyword>
<dbReference type="Gene3D" id="3.30.1890.10">
    <property type="entry name" value="FepE-like"/>
    <property type="match status" value="1"/>
</dbReference>
<feature type="transmembrane region" description="Helical" evidence="6">
    <location>
        <begin position="28"/>
        <end position="47"/>
    </location>
</feature>
<keyword evidence="4 6" id="KW-1133">Transmembrane helix</keyword>
<comment type="function">
    <text evidence="6">Modulates the polysaccharide chain length of enterobacterial common antigen (ECA).</text>
</comment>
<keyword evidence="3 6" id="KW-0812">Transmembrane</keyword>
<keyword evidence="5 6" id="KW-0472">Membrane</keyword>
<keyword evidence="2 6" id="KW-1003">Cell membrane</keyword>
<dbReference type="InterPro" id="IPR032895">
    <property type="entry name" value="WzzE"/>
</dbReference>
<evidence type="ECO:0000256" key="5">
    <source>
        <dbReference type="ARBA" id="ARBA00023136"/>
    </source>
</evidence>
<comment type="pathway">
    <text evidence="6">Bacterial outer membrane biogenesis; enterobacterial common antigen biosynthesis.</text>
</comment>
<reference evidence="8 9" key="1">
    <citation type="submission" date="2016-06" db="EMBL/GenBank/DDBJ databases">
        <title>Complete genome sequence of Edwardsiella hoshinae ATCC 35051.</title>
        <authorList>
            <person name="Reichley S.R."/>
            <person name="Waldbieser G.C."/>
            <person name="Lawrence M.L."/>
            <person name="Griffin M.J."/>
        </authorList>
    </citation>
    <scope>NUCLEOTIDE SEQUENCE [LARGE SCALE GENOMIC DNA]</scope>
    <source>
        <strain evidence="8 9">ATCC 35051</strain>
    </source>
</reference>
<organism evidence="8 9">
    <name type="scientific">Edwardsiella hoshinae</name>
    <dbReference type="NCBI Taxonomy" id="93378"/>
    <lineage>
        <taxon>Bacteria</taxon>
        <taxon>Pseudomonadati</taxon>
        <taxon>Pseudomonadota</taxon>
        <taxon>Gammaproteobacteria</taxon>
        <taxon>Enterobacterales</taxon>
        <taxon>Hafniaceae</taxon>
        <taxon>Edwardsiella</taxon>
    </lineage>
</organism>
<evidence type="ECO:0000259" key="7">
    <source>
        <dbReference type="Pfam" id="PF02706"/>
    </source>
</evidence>
<evidence type="ECO:0000313" key="8">
    <source>
        <dbReference type="EMBL" id="AOV98352.1"/>
    </source>
</evidence>
<feature type="domain" description="Polysaccharide chain length determinant N-terminal" evidence="7">
    <location>
        <begin position="11"/>
        <end position="77"/>
    </location>
</feature>
<dbReference type="SUPFAM" id="SSF160355">
    <property type="entry name" value="Bacterial polysaccharide co-polymerase-like"/>
    <property type="match status" value="1"/>
</dbReference>
<dbReference type="Proteomes" id="UP000175893">
    <property type="component" value="Chromosome"/>
</dbReference>
<gene>
    <name evidence="6" type="primary">wzzE</name>
    <name evidence="8" type="ORF">A9798_16320</name>
</gene>
<evidence type="ECO:0000313" key="9">
    <source>
        <dbReference type="Proteomes" id="UP000175893"/>
    </source>
</evidence>
<dbReference type="RefSeq" id="WP_070245527.1">
    <property type="nucleotide sequence ID" value="NZ_CP016043.1"/>
</dbReference>
<name>A0ABM6EMS8_9GAMM</name>
<comment type="similarity">
    <text evidence="6">Belongs to the WzzB/Cld/Rol family.</text>
</comment>
<evidence type="ECO:0000256" key="6">
    <source>
        <dbReference type="HAMAP-Rule" id="MF_02025"/>
    </source>
</evidence>
<comment type="subunit">
    <text evidence="6">Probably part of a complex composed of WzxE, WzyE and WzzE.</text>
</comment>
<evidence type="ECO:0000256" key="3">
    <source>
        <dbReference type="ARBA" id="ARBA00022692"/>
    </source>
</evidence>
<feature type="transmembrane region" description="Helical" evidence="6">
    <location>
        <begin position="320"/>
        <end position="340"/>
    </location>
</feature>
<dbReference type="NCBIfam" id="NF008645">
    <property type="entry name" value="PRK11638.1"/>
    <property type="match status" value="1"/>
</dbReference>
<dbReference type="HAMAP" id="MF_02025">
    <property type="entry name" value="WzzE"/>
    <property type="match status" value="1"/>
</dbReference>
<keyword evidence="6" id="KW-0997">Cell inner membrane</keyword>
<dbReference type="PANTHER" id="PTHR32309">
    <property type="entry name" value="TYROSINE-PROTEIN KINASE"/>
    <property type="match status" value="1"/>
</dbReference>
<sequence>MVSQRPMSVENELDIRGLCRALWRGKSWIVGMAVLCAVLALGVSLLMPQKWSATAITASPTINTLGGYYSQQQFLRNLAQLSAPNGGAAESSIADEAYGEFITQLASYDTRREFWLRSPYYQEHKEGSARADAALLDELINQIVFTPGEAAKRTPDSIRLTADSAAQANQLLRQYVAFAAKRARTNLDAALQGAWAARTVSMKAQVKRQEEVAQAIYQRELAGLEQGLKIAAQQGITRNQADATRATLPDSELFMLGQPMLRARLAALRAVGPSYDIDYDRNRAMLNTLNVGPVVDATFQPYRYLRTPEEPVKRDSPRRIFILVMWGALGALVGAGVALVRRPRHG</sequence>
<dbReference type="InterPro" id="IPR003856">
    <property type="entry name" value="LPS_length_determ_N"/>
</dbReference>
<dbReference type="Pfam" id="PF02706">
    <property type="entry name" value="Wzz"/>
    <property type="match status" value="1"/>
</dbReference>
<dbReference type="EMBL" id="CP016043">
    <property type="protein sequence ID" value="AOV98352.1"/>
    <property type="molecule type" value="Genomic_DNA"/>
</dbReference>